<feature type="domain" description="ABC3 transporter permease C-terminal" evidence="8">
    <location>
        <begin position="202"/>
        <end position="318"/>
    </location>
</feature>
<evidence type="ECO:0000256" key="7">
    <source>
        <dbReference type="SAM" id="Phobius"/>
    </source>
</evidence>
<evidence type="ECO:0000256" key="5">
    <source>
        <dbReference type="ARBA" id="ARBA00023136"/>
    </source>
</evidence>
<dbReference type="EMBL" id="BSQG01000012">
    <property type="protein sequence ID" value="GLU50211.1"/>
    <property type="molecule type" value="Genomic_DNA"/>
</dbReference>
<feature type="region of interest" description="Disordered" evidence="6">
    <location>
        <begin position="552"/>
        <end position="573"/>
    </location>
</feature>
<feature type="transmembrane region" description="Helical" evidence="7">
    <location>
        <begin position="412"/>
        <end position="433"/>
    </location>
</feature>
<proteinExistence type="predicted"/>
<dbReference type="Pfam" id="PF02687">
    <property type="entry name" value="FtsX"/>
    <property type="match status" value="2"/>
</dbReference>
<keyword evidence="10" id="KW-1185">Reference proteome</keyword>
<dbReference type="AlphaFoldDB" id="A0A9W6PAZ6"/>
<keyword evidence="4 7" id="KW-1133">Transmembrane helix</keyword>
<feature type="transmembrane region" description="Helical" evidence="7">
    <location>
        <begin position="660"/>
        <end position="681"/>
    </location>
</feature>
<evidence type="ECO:0000256" key="4">
    <source>
        <dbReference type="ARBA" id="ARBA00022989"/>
    </source>
</evidence>
<dbReference type="InterPro" id="IPR003838">
    <property type="entry name" value="ABC3_permease_C"/>
</dbReference>
<dbReference type="Proteomes" id="UP001165092">
    <property type="component" value="Unassembled WGS sequence"/>
</dbReference>
<sequence>MILRWCRELGMGAGFALSGGRPGWTRMLLTALGVGLGVMLLLLASTAPTVRDAMQDRMGARSPVFLEEGEEAGGDALLASYELTGFRGTMVSGLLLEPLGDPEAAVRPPGIDRIPTAGELYVSPALRDLLRSEDGALLAERFDEASIVGVIGAEGLSGPHELHFYLGTDTLSKEPAPSAVSSFGEDRSNSGMDPVFVMLIVVIIVVLLLPIGVFVLTAVRFGGESRDRRLSALRLMGADNGMTRRIAAGESLVGALLGLLVGACLFLVARMFVGEVPLPYGGVSPADTVPAPLIAASIVVLVPACAVLVTLFALRKVAVSPLGVSREGTDRGRRLWWRLVLPAVGIAILAVLGGGSASAADEWAIVTGVLMTLTGFTLLLPWIVEVVVARLRGGPLSWQLATRRLQLNSGPAARTVSGITIAVAGAIALQMLFSAVDEADREATGQGPSQVQLVASSSVDSSAEGLAFARGIDGAEGVASSFSILRADLPLVGAEPDSSGRQERRSVVVADCAALDKLITFSSCADGDAFVAGADGDGDSFADRGDASVVRPGDRLDLDNAYPGTGVTDPRPWDVPRVEQAGTREFTVGETYEGLFVTPSAFPVEELSDIRSTVLITLDPRVPDAAEHVRNHIGIGDPGLTLHALSPDANSTEMAAVGDALRAAAIVTMAVIGASMVVSTIEQLRDRKRQLSVLVAFGTDRSTLGASVLWQTAIPVVIGLVIATGCGLGLGLLLLRMAGLPVTDWLSFVPLVGAGLAMVVLVTLASLPSLWQMMRPDGLRTE</sequence>
<evidence type="ECO:0000256" key="3">
    <source>
        <dbReference type="ARBA" id="ARBA00022692"/>
    </source>
</evidence>
<name>A0A9W6PAZ6_9ACTN</name>
<accession>A0A9W6PAZ6</accession>
<feature type="transmembrane region" description="Helical" evidence="7">
    <location>
        <begin position="363"/>
        <end position="391"/>
    </location>
</feature>
<keyword evidence="5 7" id="KW-0472">Membrane</keyword>
<protein>
    <submittedName>
        <fullName evidence="9">Membrane protein</fullName>
    </submittedName>
</protein>
<feature type="domain" description="ABC3 transporter permease C-terminal" evidence="8">
    <location>
        <begin position="664"/>
        <end position="775"/>
    </location>
</feature>
<feature type="transmembrane region" description="Helical" evidence="7">
    <location>
        <begin position="252"/>
        <end position="273"/>
    </location>
</feature>
<gene>
    <name evidence="9" type="ORF">Nans01_45620</name>
</gene>
<evidence type="ECO:0000259" key="8">
    <source>
        <dbReference type="Pfam" id="PF02687"/>
    </source>
</evidence>
<feature type="transmembrane region" description="Helical" evidence="7">
    <location>
        <begin position="293"/>
        <end position="314"/>
    </location>
</feature>
<dbReference type="GO" id="GO:0005886">
    <property type="term" value="C:plasma membrane"/>
    <property type="evidence" value="ECO:0007669"/>
    <property type="project" value="UniProtKB-SubCell"/>
</dbReference>
<keyword evidence="2" id="KW-1003">Cell membrane</keyword>
<feature type="transmembrane region" description="Helical" evidence="7">
    <location>
        <begin position="335"/>
        <end position="357"/>
    </location>
</feature>
<evidence type="ECO:0000313" key="9">
    <source>
        <dbReference type="EMBL" id="GLU50211.1"/>
    </source>
</evidence>
<keyword evidence="3 7" id="KW-0812">Transmembrane</keyword>
<evidence type="ECO:0000256" key="6">
    <source>
        <dbReference type="SAM" id="MobiDB-lite"/>
    </source>
</evidence>
<organism evidence="9 10">
    <name type="scientific">Nocardiopsis ansamitocini</name>
    <dbReference type="NCBI Taxonomy" id="1670832"/>
    <lineage>
        <taxon>Bacteria</taxon>
        <taxon>Bacillati</taxon>
        <taxon>Actinomycetota</taxon>
        <taxon>Actinomycetes</taxon>
        <taxon>Streptosporangiales</taxon>
        <taxon>Nocardiopsidaceae</taxon>
        <taxon>Nocardiopsis</taxon>
    </lineage>
</organism>
<reference evidence="9" key="1">
    <citation type="submission" date="2023-02" db="EMBL/GenBank/DDBJ databases">
        <title>Nocardiopsis ansamitocini NBRC 112285.</title>
        <authorList>
            <person name="Ichikawa N."/>
            <person name="Sato H."/>
            <person name="Tonouchi N."/>
        </authorList>
    </citation>
    <scope>NUCLEOTIDE SEQUENCE</scope>
    <source>
        <strain evidence="9">NBRC 112285</strain>
    </source>
</reference>
<comment type="subcellular location">
    <subcellularLocation>
        <location evidence="1">Cell membrane</location>
        <topology evidence="1">Multi-pass membrane protein</topology>
    </subcellularLocation>
</comment>
<evidence type="ECO:0000313" key="10">
    <source>
        <dbReference type="Proteomes" id="UP001165092"/>
    </source>
</evidence>
<feature type="transmembrane region" description="Helical" evidence="7">
    <location>
        <begin position="195"/>
        <end position="219"/>
    </location>
</feature>
<comment type="caution">
    <text evidence="9">The sequence shown here is derived from an EMBL/GenBank/DDBJ whole genome shotgun (WGS) entry which is preliminary data.</text>
</comment>
<feature type="transmembrane region" description="Helical" evidence="7">
    <location>
        <begin position="708"/>
        <end position="735"/>
    </location>
</feature>
<feature type="transmembrane region" description="Helical" evidence="7">
    <location>
        <begin position="747"/>
        <end position="771"/>
    </location>
</feature>
<evidence type="ECO:0000256" key="1">
    <source>
        <dbReference type="ARBA" id="ARBA00004651"/>
    </source>
</evidence>
<feature type="transmembrane region" description="Helical" evidence="7">
    <location>
        <begin position="27"/>
        <end position="47"/>
    </location>
</feature>
<evidence type="ECO:0000256" key="2">
    <source>
        <dbReference type="ARBA" id="ARBA00022475"/>
    </source>
</evidence>